<feature type="domain" description="VTT" evidence="3">
    <location>
        <begin position="31"/>
        <end position="156"/>
    </location>
</feature>
<feature type="transmembrane region" description="Helical" evidence="2">
    <location>
        <begin position="104"/>
        <end position="126"/>
    </location>
</feature>
<feature type="transmembrane region" description="Helical" evidence="2">
    <location>
        <begin position="12"/>
        <end position="31"/>
    </location>
</feature>
<gene>
    <name evidence="4" type="ORF">GJU40_01180</name>
</gene>
<dbReference type="PANTHER" id="PTHR42709:SF9">
    <property type="entry name" value="ALKALINE PHOSPHATASE LIKE PROTEIN"/>
    <property type="match status" value="1"/>
</dbReference>
<evidence type="ECO:0000256" key="2">
    <source>
        <dbReference type="SAM" id="Phobius"/>
    </source>
</evidence>
<keyword evidence="2" id="KW-0472">Membrane</keyword>
<protein>
    <submittedName>
        <fullName evidence="4">DedA family protein</fullName>
    </submittedName>
</protein>
<evidence type="ECO:0000259" key="3">
    <source>
        <dbReference type="Pfam" id="PF09335"/>
    </source>
</evidence>
<dbReference type="PANTHER" id="PTHR42709">
    <property type="entry name" value="ALKALINE PHOSPHATASE LIKE PROTEIN"/>
    <property type="match status" value="1"/>
</dbReference>
<evidence type="ECO:0000256" key="1">
    <source>
        <dbReference type="ARBA" id="ARBA00010792"/>
    </source>
</evidence>
<organism evidence="4 5">
    <name type="scientific">Metabacillus lacus</name>
    <dbReference type="NCBI Taxonomy" id="1983721"/>
    <lineage>
        <taxon>Bacteria</taxon>
        <taxon>Bacillati</taxon>
        <taxon>Bacillota</taxon>
        <taxon>Bacilli</taxon>
        <taxon>Bacillales</taxon>
        <taxon>Bacillaceae</taxon>
        <taxon>Metabacillus</taxon>
    </lineage>
</organism>
<comment type="similarity">
    <text evidence="1">Belongs to the DedA family.</text>
</comment>
<dbReference type="InterPro" id="IPR032816">
    <property type="entry name" value="VTT_dom"/>
</dbReference>
<dbReference type="InterPro" id="IPR051311">
    <property type="entry name" value="DedA_domain"/>
</dbReference>
<sequence>MELEHFIDLIGSYGYVALFFSLWLGIFGLPIPDEAIVMCGGFASSLGILQPYGAFFVTYFGVISGLSIGYAGGRLLGAPVLAYFGRKNKWKKHIERAELLTARYGAFSIILSYFLPVIRHLVPYIVGANQMAYRKYALYSYSIGFIWTAVFFAAGHYLGFNIEAFSQVIHKAALLLFVIIVLAICSRILYKRKIIFSR</sequence>
<evidence type="ECO:0000313" key="4">
    <source>
        <dbReference type="EMBL" id="MRX70779.1"/>
    </source>
</evidence>
<accession>A0A7X2IW96</accession>
<dbReference type="RefSeq" id="WP_154305898.1">
    <property type="nucleotide sequence ID" value="NZ_WKKI01000001.1"/>
</dbReference>
<feature type="transmembrane region" description="Helical" evidence="2">
    <location>
        <begin position="52"/>
        <end position="84"/>
    </location>
</feature>
<name>A0A7X2IW96_9BACI</name>
<dbReference type="AlphaFoldDB" id="A0A7X2IW96"/>
<comment type="caution">
    <text evidence="4">The sequence shown here is derived from an EMBL/GenBank/DDBJ whole genome shotgun (WGS) entry which is preliminary data.</text>
</comment>
<reference evidence="4 5" key="1">
    <citation type="submission" date="2019-11" db="EMBL/GenBank/DDBJ databases">
        <title>Bacillus lacus genome.</title>
        <authorList>
            <person name="Allen C.J."/>
            <person name="Newman J.D."/>
        </authorList>
    </citation>
    <scope>NUCLEOTIDE SEQUENCE [LARGE SCALE GENOMIC DNA]</scope>
    <source>
        <strain evidence="4 5">KCTC 33946</strain>
    </source>
</reference>
<dbReference type="OrthoDB" id="9782291at2"/>
<keyword evidence="2" id="KW-0812">Transmembrane</keyword>
<keyword evidence="5" id="KW-1185">Reference proteome</keyword>
<proteinExistence type="inferred from homology"/>
<dbReference type="GO" id="GO:0005886">
    <property type="term" value="C:plasma membrane"/>
    <property type="evidence" value="ECO:0007669"/>
    <property type="project" value="TreeGrafter"/>
</dbReference>
<dbReference type="EMBL" id="WKKI01000001">
    <property type="protein sequence ID" value="MRX70779.1"/>
    <property type="molecule type" value="Genomic_DNA"/>
</dbReference>
<evidence type="ECO:0000313" key="5">
    <source>
        <dbReference type="Proteomes" id="UP000448867"/>
    </source>
</evidence>
<feature type="transmembrane region" description="Helical" evidence="2">
    <location>
        <begin position="138"/>
        <end position="160"/>
    </location>
</feature>
<keyword evidence="2" id="KW-1133">Transmembrane helix</keyword>
<dbReference type="Pfam" id="PF09335">
    <property type="entry name" value="VTT_dom"/>
    <property type="match status" value="1"/>
</dbReference>
<dbReference type="Proteomes" id="UP000448867">
    <property type="component" value="Unassembled WGS sequence"/>
</dbReference>
<feature type="transmembrane region" description="Helical" evidence="2">
    <location>
        <begin position="172"/>
        <end position="190"/>
    </location>
</feature>